<dbReference type="Proteomes" id="UP000639051">
    <property type="component" value="Unassembled WGS sequence"/>
</dbReference>
<comment type="caution">
    <text evidence="4">The sequence shown here is derived from an EMBL/GenBank/DDBJ whole genome shotgun (WGS) entry which is preliminary data.</text>
</comment>
<dbReference type="PRINTS" id="PR00412">
    <property type="entry name" value="EPOXHYDRLASE"/>
</dbReference>
<sequence length="308" mass="33479">MDDMPDAPNTPQGHGHPSDLPELPGVTHRFVGLPSGLRMHVAEAGEREAPAVVLLHGFPQNWWEWRKVIPQLAERYRVIAPDLRGAGWTDAPAEGYTVNGMVADVVALLDALALPRVGLIAHDFSAFIGYRLCFDYPDRIGAYLCLGPHPYIRLGFKPQMLAGLAQLWFQPVVAAPGLGPWVLSGRALPHHLLSGFTDSISEEDTAVFTRRLHAPGHPEAGSALYRNLILPEMGRLVSGKYGQNRLTVPTVALLGSDDRAVLPDMLAVDGDRADDLTGHMVDGAAHFLADDRPDAVVQHALELFSRAL</sequence>
<keyword evidence="1 4" id="KW-0378">Hydrolase</keyword>
<accession>A0ABS1K6F0</accession>
<gene>
    <name evidence="4" type="ORF">JJE72_17135</name>
</gene>
<dbReference type="InterPro" id="IPR029058">
    <property type="entry name" value="AB_hydrolase_fold"/>
</dbReference>
<feature type="region of interest" description="Disordered" evidence="2">
    <location>
        <begin position="1"/>
        <end position="23"/>
    </location>
</feature>
<dbReference type="EMBL" id="JAERRC010000046">
    <property type="protein sequence ID" value="MBL0707221.1"/>
    <property type="molecule type" value="Genomic_DNA"/>
</dbReference>
<proteinExistence type="predicted"/>
<dbReference type="Gene3D" id="3.40.50.1820">
    <property type="entry name" value="alpha/beta hydrolase"/>
    <property type="match status" value="1"/>
</dbReference>
<dbReference type="GO" id="GO:0016787">
    <property type="term" value="F:hydrolase activity"/>
    <property type="evidence" value="ECO:0007669"/>
    <property type="project" value="UniProtKB-KW"/>
</dbReference>
<dbReference type="SUPFAM" id="SSF53474">
    <property type="entry name" value="alpha/beta-Hydrolases"/>
    <property type="match status" value="1"/>
</dbReference>
<evidence type="ECO:0000259" key="3">
    <source>
        <dbReference type="Pfam" id="PF00561"/>
    </source>
</evidence>
<dbReference type="Pfam" id="PF00561">
    <property type="entry name" value="Abhydrolase_1"/>
    <property type="match status" value="1"/>
</dbReference>
<evidence type="ECO:0000313" key="4">
    <source>
        <dbReference type="EMBL" id="MBL0707221.1"/>
    </source>
</evidence>
<feature type="domain" description="AB hydrolase-1" evidence="3">
    <location>
        <begin position="50"/>
        <end position="293"/>
    </location>
</feature>
<organism evidence="4 5">
    <name type="scientific">Sinomonas cellulolyticus</name>
    <dbReference type="NCBI Taxonomy" id="2801916"/>
    <lineage>
        <taxon>Bacteria</taxon>
        <taxon>Bacillati</taxon>
        <taxon>Actinomycetota</taxon>
        <taxon>Actinomycetes</taxon>
        <taxon>Micrococcales</taxon>
        <taxon>Micrococcaceae</taxon>
        <taxon>Sinomonas</taxon>
    </lineage>
</organism>
<reference evidence="4 5" key="1">
    <citation type="submission" date="2021-01" db="EMBL/GenBank/DDBJ databases">
        <title>Genome public.</title>
        <authorList>
            <person name="Liu C."/>
            <person name="Sun Q."/>
        </authorList>
    </citation>
    <scope>NUCLEOTIDE SEQUENCE [LARGE SCALE GENOMIC DNA]</scope>
    <source>
        <strain evidence="4 5">JC656</strain>
    </source>
</reference>
<dbReference type="PANTHER" id="PTHR43329">
    <property type="entry name" value="EPOXIDE HYDROLASE"/>
    <property type="match status" value="1"/>
</dbReference>
<dbReference type="InterPro" id="IPR000639">
    <property type="entry name" value="Epox_hydrolase-like"/>
</dbReference>
<evidence type="ECO:0000313" key="5">
    <source>
        <dbReference type="Proteomes" id="UP000639051"/>
    </source>
</evidence>
<keyword evidence="5" id="KW-1185">Reference proteome</keyword>
<protein>
    <submittedName>
        <fullName evidence="4">Alpha/beta hydrolase</fullName>
    </submittedName>
</protein>
<evidence type="ECO:0000256" key="2">
    <source>
        <dbReference type="SAM" id="MobiDB-lite"/>
    </source>
</evidence>
<dbReference type="InterPro" id="IPR000073">
    <property type="entry name" value="AB_hydrolase_1"/>
</dbReference>
<name>A0ABS1K6F0_9MICC</name>
<evidence type="ECO:0000256" key="1">
    <source>
        <dbReference type="ARBA" id="ARBA00022801"/>
    </source>
</evidence>